<gene>
    <name evidence="6" type="ORF">FisN_9Lh063</name>
</gene>
<feature type="binding site" evidence="5">
    <location>
        <position position="212"/>
    </location>
    <ligand>
        <name>Fe cation</name>
        <dbReference type="ChEBI" id="CHEBI:24875"/>
        <note>catalytic</note>
    </ligand>
</feature>
<name>A0A1Z5KKS9_FISSO</name>
<dbReference type="EMBL" id="BDSP01000252">
    <property type="protein sequence ID" value="GAX26797.1"/>
    <property type="molecule type" value="Genomic_DNA"/>
</dbReference>
<keyword evidence="3 6" id="KW-0560">Oxidoreductase</keyword>
<keyword evidence="4 5" id="KW-0408">Iron</keyword>
<feature type="binding site" evidence="5">
    <location>
        <position position="523"/>
    </location>
    <ligand>
        <name>Fe cation</name>
        <dbReference type="ChEBI" id="CHEBI:24875"/>
        <note>catalytic</note>
    </ligand>
</feature>
<accession>A0A1Z5KKS9</accession>
<dbReference type="InterPro" id="IPR004294">
    <property type="entry name" value="Carotenoid_Oase"/>
</dbReference>
<dbReference type="PANTHER" id="PTHR10543">
    <property type="entry name" value="BETA-CAROTENE DIOXYGENASE"/>
    <property type="match status" value="1"/>
</dbReference>
<protein>
    <submittedName>
        <fullName evidence="6">Beta,beta-carotene 9',10'-dioxygenase</fullName>
        <ecNumber evidence="6">1.13.11.71</ecNumber>
    </submittedName>
</protein>
<keyword evidence="6" id="KW-0223">Dioxygenase</keyword>
<comment type="similarity">
    <text evidence="1">Belongs to the carotenoid oxygenase family.</text>
</comment>
<proteinExistence type="inferred from homology"/>
<keyword evidence="2 5" id="KW-0479">Metal-binding</keyword>
<evidence type="ECO:0000256" key="2">
    <source>
        <dbReference type="ARBA" id="ARBA00022723"/>
    </source>
</evidence>
<feature type="binding site" evidence="5">
    <location>
        <position position="263"/>
    </location>
    <ligand>
        <name>Fe cation</name>
        <dbReference type="ChEBI" id="CHEBI:24875"/>
        <note>catalytic</note>
    </ligand>
</feature>
<comment type="caution">
    <text evidence="6">The sequence shown here is derived from an EMBL/GenBank/DDBJ whole genome shotgun (WGS) entry which is preliminary data.</text>
</comment>
<evidence type="ECO:0000256" key="1">
    <source>
        <dbReference type="ARBA" id="ARBA00006787"/>
    </source>
</evidence>
<dbReference type="PANTHER" id="PTHR10543:SF24">
    <property type="entry name" value="CAROTENOID ISOMEROOXYGENASE"/>
    <property type="match status" value="1"/>
</dbReference>
<dbReference type="GO" id="GO:0003834">
    <property type="term" value="F:beta-carotene 15,15'-dioxygenase activity"/>
    <property type="evidence" value="ECO:0007669"/>
    <property type="project" value="TreeGrafter"/>
</dbReference>
<evidence type="ECO:0000256" key="5">
    <source>
        <dbReference type="PIRSR" id="PIRSR604294-1"/>
    </source>
</evidence>
<dbReference type="Pfam" id="PF03055">
    <property type="entry name" value="RPE65"/>
    <property type="match status" value="1"/>
</dbReference>
<comment type="cofactor">
    <cofactor evidence="5">
        <name>Fe(2+)</name>
        <dbReference type="ChEBI" id="CHEBI:29033"/>
    </cofactor>
    <text evidence="5">Binds 1 Fe(2+) ion per subunit.</text>
</comment>
<dbReference type="Proteomes" id="UP000198406">
    <property type="component" value="Unassembled WGS sequence"/>
</dbReference>
<evidence type="ECO:0000256" key="3">
    <source>
        <dbReference type="ARBA" id="ARBA00023002"/>
    </source>
</evidence>
<keyword evidence="7" id="KW-1185">Reference proteome</keyword>
<evidence type="ECO:0000256" key="4">
    <source>
        <dbReference type="ARBA" id="ARBA00023004"/>
    </source>
</evidence>
<organism evidence="6 7">
    <name type="scientific">Fistulifera solaris</name>
    <name type="common">Oleaginous diatom</name>
    <dbReference type="NCBI Taxonomy" id="1519565"/>
    <lineage>
        <taxon>Eukaryota</taxon>
        <taxon>Sar</taxon>
        <taxon>Stramenopiles</taxon>
        <taxon>Ochrophyta</taxon>
        <taxon>Bacillariophyta</taxon>
        <taxon>Bacillariophyceae</taxon>
        <taxon>Bacillariophycidae</taxon>
        <taxon>Naviculales</taxon>
        <taxon>Naviculaceae</taxon>
        <taxon>Fistulifera</taxon>
    </lineage>
</organism>
<dbReference type="GO" id="GO:0042574">
    <property type="term" value="P:retinal metabolic process"/>
    <property type="evidence" value="ECO:0007669"/>
    <property type="project" value="TreeGrafter"/>
</dbReference>
<dbReference type="GO" id="GO:0102076">
    <property type="term" value="F:beta,beta-carotene-9',10'-cleaving oxygenase activity"/>
    <property type="evidence" value="ECO:0007669"/>
    <property type="project" value="UniProtKB-EC"/>
</dbReference>
<evidence type="ECO:0000313" key="7">
    <source>
        <dbReference type="Proteomes" id="UP000198406"/>
    </source>
</evidence>
<dbReference type="OrthoDB" id="407010at2759"/>
<dbReference type="EC" id="1.13.11.71" evidence="6"/>
<feature type="binding site" evidence="5">
    <location>
        <position position="330"/>
    </location>
    <ligand>
        <name>Fe cation</name>
        <dbReference type="ChEBI" id="CHEBI:24875"/>
        <note>catalytic</note>
    </ligand>
</feature>
<dbReference type="GO" id="GO:0046872">
    <property type="term" value="F:metal ion binding"/>
    <property type="evidence" value="ECO:0007669"/>
    <property type="project" value="UniProtKB-KW"/>
</dbReference>
<sequence length="536" mass="61362">MISVSRCVGGFTLPTTFQQTNHHHKDVNFVDWITSAPDEINEWKKLTEIEGTFPPDLPSGILIRNGAGLWEIGKHTQYSHIFDGLAKLSGYRWDGQHVSFQTKFVQTNFYKKVKEKSRLVPTISTGRLLRDKKRLEGTWWQIAQAIYHSVTFDNTCVNVWQYDSQGPITTITDAPPRSQIHPDTLDTLSSSATASPLQKGPRLQYEFLETAHPAYSWTDPSVTYNVAVTLTTAGPHLVLVHEQKGVRTAVASVPSPDGVPYVHSFGLTDRHAIVVVQTLRINVQDVRKMVTDGFLRSMKETDTTRILVWDLETQQIVVDQTIEEKIFFYHTVSATTEKDSVRIRLCAYRTPDIITSENHFMRLEQCQNSREARNRISRGGTFCDVICTMATQQVQVRWIPTSGQGFELPTTRYSRQPGNPRYVYAYGTYFGCSDEYDAWGLIKYEPDQSNEKKRIAAYFREESVYPSEPVFVPLGNKSEDDGILLSQIYDGKRRETALLMLDARTMKVLCKVWTGQRSAMDFHGWWYPEKDLRFRV</sequence>
<evidence type="ECO:0000313" key="6">
    <source>
        <dbReference type="EMBL" id="GAX26797.1"/>
    </source>
</evidence>
<dbReference type="GO" id="GO:0016121">
    <property type="term" value="P:carotene catabolic process"/>
    <property type="evidence" value="ECO:0007669"/>
    <property type="project" value="TreeGrafter"/>
</dbReference>
<dbReference type="InParanoid" id="A0A1Z5KKS9"/>
<reference evidence="6 7" key="1">
    <citation type="journal article" date="2015" name="Plant Cell">
        <title>Oil accumulation by the oleaginous diatom Fistulifera solaris as revealed by the genome and transcriptome.</title>
        <authorList>
            <person name="Tanaka T."/>
            <person name="Maeda Y."/>
            <person name="Veluchamy A."/>
            <person name="Tanaka M."/>
            <person name="Abida H."/>
            <person name="Marechal E."/>
            <person name="Bowler C."/>
            <person name="Muto M."/>
            <person name="Sunaga Y."/>
            <person name="Tanaka M."/>
            <person name="Yoshino T."/>
            <person name="Taniguchi T."/>
            <person name="Fukuda Y."/>
            <person name="Nemoto M."/>
            <person name="Matsumoto M."/>
            <person name="Wong P.S."/>
            <person name="Aburatani S."/>
            <person name="Fujibuchi W."/>
        </authorList>
    </citation>
    <scope>NUCLEOTIDE SEQUENCE [LARGE SCALE GENOMIC DNA]</scope>
    <source>
        <strain evidence="6 7">JPCC DA0580</strain>
    </source>
</reference>
<dbReference type="GO" id="GO:0010436">
    <property type="term" value="F:carotenoid dioxygenase activity"/>
    <property type="evidence" value="ECO:0007669"/>
    <property type="project" value="TreeGrafter"/>
</dbReference>
<dbReference type="AlphaFoldDB" id="A0A1Z5KKS9"/>